<dbReference type="AlphaFoldDB" id="A0A0P0P271"/>
<evidence type="ECO:0000256" key="1">
    <source>
        <dbReference type="SAM" id="Phobius"/>
    </source>
</evidence>
<feature type="transmembrane region" description="Helical" evidence="1">
    <location>
        <begin position="69"/>
        <end position="88"/>
    </location>
</feature>
<protein>
    <submittedName>
        <fullName evidence="2">Uncharacterized protein</fullName>
    </submittedName>
</protein>
<proteinExistence type="predicted"/>
<dbReference type="Proteomes" id="UP000056905">
    <property type="component" value="Chromosome"/>
</dbReference>
<evidence type="ECO:0000313" key="3">
    <source>
        <dbReference type="Proteomes" id="UP000056905"/>
    </source>
</evidence>
<evidence type="ECO:0000313" key="2">
    <source>
        <dbReference type="EMBL" id="ALL14631.1"/>
    </source>
</evidence>
<reference evidence="2 3" key="1">
    <citation type="submission" date="2015-10" db="EMBL/GenBank/DDBJ databases">
        <title>Conservation of the essential genome among Caulobacter and Brevundimonas species.</title>
        <authorList>
            <person name="Scott D."/>
            <person name="Ely B."/>
        </authorList>
    </citation>
    <scope>NUCLEOTIDE SEQUENCE [LARGE SCALE GENOMIC DNA]</scope>
    <source>
        <strain evidence="2 3">CB4</strain>
    </source>
</reference>
<dbReference type="RefSeq" id="WP_062149619.1">
    <property type="nucleotide sequence ID" value="NZ_CP013002.1"/>
</dbReference>
<feature type="transmembrane region" description="Helical" evidence="1">
    <location>
        <begin position="153"/>
        <end position="176"/>
    </location>
</feature>
<accession>A0A0P0P271</accession>
<feature type="transmembrane region" description="Helical" evidence="1">
    <location>
        <begin position="41"/>
        <end position="63"/>
    </location>
</feature>
<dbReference type="EMBL" id="CP013002">
    <property type="protein sequence ID" value="ALL14631.1"/>
    <property type="molecule type" value="Genomic_DNA"/>
</dbReference>
<feature type="transmembrane region" description="Helical" evidence="1">
    <location>
        <begin position="122"/>
        <end position="141"/>
    </location>
</feature>
<keyword evidence="1" id="KW-0812">Transmembrane</keyword>
<keyword evidence="3" id="KW-1185">Reference proteome</keyword>
<gene>
    <name evidence="2" type="ORF">AQ619_15435</name>
</gene>
<sequence>MEFDRLEQAWRSDANTPTDESHALLKEQLMHTLKTRRHLEMLLAGIPTVTLTLFTVMALAAVLKNQGAGWPGIAMLAVCWMVMGTLLWNGFRHRSRDTGSPLRDTVAGLLAANRRARSNCHVFWAMLPVFMLPLFMAIQRLQDDGRMNTTAGWQAMAVCGLALAASTGWNLLRYILVLKPEQRRLEALLADYGT</sequence>
<dbReference type="STRING" id="69395.AQ619_15435"/>
<name>A0A0P0P271_9CAUL</name>
<dbReference type="KEGG" id="chq:AQ619_15435"/>
<keyword evidence="1" id="KW-1133">Transmembrane helix</keyword>
<dbReference type="OrthoDB" id="7171788at2"/>
<organism evidence="2 3">
    <name type="scientific">Caulobacter henricii</name>
    <dbReference type="NCBI Taxonomy" id="69395"/>
    <lineage>
        <taxon>Bacteria</taxon>
        <taxon>Pseudomonadati</taxon>
        <taxon>Pseudomonadota</taxon>
        <taxon>Alphaproteobacteria</taxon>
        <taxon>Caulobacterales</taxon>
        <taxon>Caulobacteraceae</taxon>
        <taxon>Caulobacter</taxon>
    </lineage>
</organism>
<keyword evidence="1" id="KW-0472">Membrane</keyword>